<feature type="region of interest" description="Disordered" evidence="5">
    <location>
        <begin position="317"/>
        <end position="348"/>
    </location>
</feature>
<feature type="transmembrane region" description="Helical" evidence="6">
    <location>
        <begin position="16"/>
        <end position="35"/>
    </location>
</feature>
<keyword evidence="2 6" id="KW-0812">Transmembrane</keyword>
<dbReference type="InterPro" id="IPR012879">
    <property type="entry name" value="CCDC47"/>
</dbReference>
<organism evidence="7 8">
    <name type="scientific">Sugiyamaella lignohabitans</name>
    <dbReference type="NCBI Taxonomy" id="796027"/>
    <lineage>
        <taxon>Eukaryota</taxon>
        <taxon>Fungi</taxon>
        <taxon>Dikarya</taxon>
        <taxon>Ascomycota</taxon>
        <taxon>Saccharomycotina</taxon>
        <taxon>Dipodascomycetes</taxon>
        <taxon>Dipodascales</taxon>
        <taxon>Trichomonascaceae</taxon>
        <taxon>Sugiyamaella</taxon>
    </lineage>
</organism>
<dbReference type="Proteomes" id="UP000189580">
    <property type="component" value="Chromosome d"/>
</dbReference>
<dbReference type="GeneID" id="30036850"/>
<dbReference type="OrthoDB" id="10039147at2759"/>
<protein>
    <recommendedName>
        <fullName evidence="9">DUF1682 family protein</fullName>
    </recommendedName>
</protein>
<evidence type="ECO:0000256" key="6">
    <source>
        <dbReference type="SAM" id="Phobius"/>
    </source>
</evidence>
<evidence type="ECO:0000256" key="5">
    <source>
        <dbReference type="SAM" id="MobiDB-lite"/>
    </source>
</evidence>
<dbReference type="AlphaFoldDB" id="A0A161HKU1"/>
<dbReference type="GO" id="GO:0005509">
    <property type="term" value="F:calcium ion binding"/>
    <property type="evidence" value="ECO:0007669"/>
    <property type="project" value="InterPro"/>
</dbReference>
<evidence type="ECO:0000256" key="1">
    <source>
        <dbReference type="ARBA" id="ARBA00004167"/>
    </source>
</evidence>
<name>A0A161HKU1_9ASCO</name>
<evidence type="ECO:0000256" key="2">
    <source>
        <dbReference type="ARBA" id="ARBA00022692"/>
    </source>
</evidence>
<evidence type="ECO:0000256" key="4">
    <source>
        <dbReference type="ARBA" id="ARBA00023136"/>
    </source>
</evidence>
<dbReference type="RefSeq" id="XP_018736224.1">
    <property type="nucleotide sequence ID" value="XM_018881779.1"/>
</dbReference>
<evidence type="ECO:0000313" key="7">
    <source>
        <dbReference type="EMBL" id="ANB13747.1"/>
    </source>
</evidence>
<dbReference type="EMBL" id="CP014502">
    <property type="protein sequence ID" value="ANB13747.1"/>
    <property type="molecule type" value="Genomic_DNA"/>
</dbReference>
<gene>
    <name evidence="7" type="ORF">AWJ20_4691</name>
</gene>
<evidence type="ECO:0000313" key="8">
    <source>
        <dbReference type="Proteomes" id="UP000189580"/>
    </source>
</evidence>
<comment type="subcellular location">
    <subcellularLocation>
        <location evidence="1">Membrane</location>
        <topology evidence="1">Single-pass membrane protein</topology>
    </subcellularLocation>
</comment>
<dbReference type="PANTHER" id="PTHR12883">
    <property type="entry name" value="ADIPOCYTE-SPECIFIC PROTEIN 4-RELATED"/>
    <property type="match status" value="1"/>
</dbReference>
<dbReference type="Pfam" id="PF07946">
    <property type="entry name" value="CCDC47"/>
    <property type="match status" value="1"/>
</dbReference>
<dbReference type="KEGG" id="slb:AWJ20_4691"/>
<dbReference type="GO" id="GO:0005783">
    <property type="term" value="C:endoplasmic reticulum"/>
    <property type="evidence" value="ECO:0007669"/>
    <property type="project" value="InterPro"/>
</dbReference>
<dbReference type="GO" id="GO:0032469">
    <property type="term" value="P:endoplasmic reticulum calcium ion homeostasis"/>
    <property type="evidence" value="ECO:0007669"/>
    <property type="project" value="InterPro"/>
</dbReference>
<accession>A0A161HKU1</accession>
<sequence length="348" mass="39608">MGPLQRARVYDWSKEFLIVLSIMGYVVLHFLGLRVNQGKVSSWIKAHLDVLQTQFYQVGPKPNITSTKSIDYIVTDGATAYNTYATGRVNVSHVLAKFRLLGRQNFITLSMEYFTSIFLQGFNPRDQIDVVITPSDPAAIDPFVFAVVNKENMSRSRDQNYFLSITRTVDSDKLPPSFTFMTESAEVTDTVVELAKEFFQALETPGVEKVLEYFAITDQQPTAPLSLKDLEPKTKLYLSLKFPSNKEQSELSARILNSAINLVDILVAKKTWRPEVAKKIKATRDAEIKKVQKALDLIKAEELAQKKTEALREKKAALAKLSPEEQKKLDQKSKEKEQRKLRSKQIRR</sequence>
<evidence type="ECO:0000256" key="3">
    <source>
        <dbReference type="ARBA" id="ARBA00022989"/>
    </source>
</evidence>
<proteinExistence type="predicted"/>
<dbReference type="PANTHER" id="PTHR12883:SF0">
    <property type="entry name" value="PAT COMPLEX SUBUNIT CCDC47"/>
    <property type="match status" value="1"/>
</dbReference>
<reference evidence="7 8" key="1">
    <citation type="submission" date="2016-02" db="EMBL/GenBank/DDBJ databases">
        <title>Complete genome sequence and transcriptome regulation of the pentose utilising yeast Sugiyamaella lignohabitans.</title>
        <authorList>
            <person name="Bellasio M."/>
            <person name="Peymann A."/>
            <person name="Valli M."/>
            <person name="Sipitzky M."/>
            <person name="Graf A."/>
            <person name="Sauer M."/>
            <person name="Marx H."/>
            <person name="Mattanovich D."/>
        </authorList>
    </citation>
    <scope>NUCLEOTIDE SEQUENCE [LARGE SCALE GENOMIC DNA]</scope>
    <source>
        <strain evidence="7 8">CBS 10342</strain>
    </source>
</reference>
<keyword evidence="8" id="KW-1185">Reference proteome</keyword>
<evidence type="ECO:0008006" key="9">
    <source>
        <dbReference type="Google" id="ProtNLM"/>
    </source>
</evidence>
<feature type="compositionally biased region" description="Basic and acidic residues" evidence="5">
    <location>
        <begin position="317"/>
        <end position="340"/>
    </location>
</feature>
<dbReference type="GO" id="GO:0016020">
    <property type="term" value="C:membrane"/>
    <property type="evidence" value="ECO:0007669"/>
    <property type="project" value="UniProtKB-SubCell"/>
</dbReference>
<keyword evidence="4 6" id="KW-0472">Membrane</keyword>
<keyword evidence="3 6" id="KW-1133">Transmembrane helix</keyword>